<dbReference type="Pfam" id="PF03773">
    <property type="entry name" value="ArsP_1"/>
    <property type="match status" value="1"/>
</dbReference>
<protein>
    <submittedName>
        <fullName evidence="8">SO_0444 family Cu/Zn efflux transporter</fullName>
    </submittedName>
</protein>
<keyword evidence="9" id="KW-1185">Reference proteome</keyword>
<keyword evidence="3" id="KW-1003">Cell membrane</keyword>
<proteinExistence type="inferred from homology"/>
<keyword evidence="5 7" id="KW-1133">Transmembrane helix</keyword>
<sequence length="337" mass="36651">MELLIKLFENILVLANAMSFYILIGLLIAGIMKQLIPDDFISSHLGENKSASVIKATIFGIPMPVCSCSVIPLAKSLQKEGASKGAVQSFLISTPITGVDSILATYSFFGWFFTLYRVVTSVIIAIITGILQNFMDNKESVKAEESTCCSSCGCHANTVEEKKGFSSKEALKYAYVTLFGDIYKALLIGLIFGGVFTTFIPKEILEPLFEYQFLTYFAVLVIAMPLYVCATASLPIAAAFMLSGMSGGAAFVFLSAGPATNTVTMGVVAQMFGKKALILYLGSIASFSILFGYLFDTFFGKLEILNITTEVEHFSVLDTASTIVMFGLIVYYFIKNR</sequence>
<organism evidence="8 9">
    <name type="scientific">Sulfurovum zhangzhouensis</name>
    <dbReference type="NCBI Taxonomy" id="3019067"/>
    <lineage>
        <taxon>Bacteria</taxon>
        <taxon>Pseudomonadati</taxon>
        <taxon>Campylobacterota</taxon>
        <taxon>Epsilonproteobacteria</taxon>
        <taxon>Campylobacterales</taxon>
        <taxon>Sulfurovaceae</taxon>
        <taxon>Sulfurovum</taxon>
    </lineage>
</organism>
<evidence type="ECO:0000256" key="1">
    <source>
        <dbReference type="ARBA" id="ARBA00004651"/>
    </source>
</evidence>
<dbReference type="PANTHER" id="PTHR34184">
    <property type="entry name" value="UPF0718 PROTEIN YCGR"/>
    <property type="match status" value="1"/>
</dbReference>
<evidence type="ECO:0000256" key="5">
    <source>
        <dbReference type="ARBA" id="ARBA00022989"/>
    </source>
</evidence>
<feature type="transmembrane region" description="Helical" evidence="7">
    <location>
        <begin position="12"/>
        <end position="32"/>
    </location>
</feature>
<evidence type="ECO:0000313" key="9">
    <source>
        <dbReference type="Proteomes" id="UP001169069"/>
    </source>
</evidence>
<reference evidence="8" key="1">
    <citation type="submission" date="2023-01" db="EMBL/GenBank/DDBJ databases">
        <title>Sulfurovum sp. zt1-1 genome assembly.</title>
        <authorList>
            <person name="Wang J."/>
        </authorList>
    </citation>
    <scope>NUCLEOTIDE SEQUENCE</scope>
    <source>
        <strain evidence="8">Zt1-1</strain>
    </source>
</reference>
<name>A0ABT7QY04_9BACT</name>
<feature type="transmembrane region" description="Helical" evidence="7">
    <location>
        <begin position="52"/>
        <end position="74"/>
    </location>
</feature>
<comment type="similarity">
    <text evidence="2">Belongs to the UPF0718 family.</text>
</comment>
<evidence type="ECO:0000256" key="4">
    <source>
        <dbReference type="ARBA" id="ARBA00022692"/>
    </source>
</evidence>
<evidence type="ECO:0000256" key="3">
    <source>
        <dbReference type="ARBA" id="ARBA00022475"/>
    </source>
</evidence>
<dbReference type="InterPro" id="IPR005524">
    <property type="entry name" value="DUF318"/>
</dbReference>
<feature type="transmembrane region" description="Helical" evidence="7">
    <location>
        <begin position="213"/>
        <end position="242"/>
    </location>
</feature>
<comment type="subcellular location">
    <subcellularLocation>
        <location evidence="1">Cell membrane</location>
        <topology evidence="1">Multi-pass membrane protein</topology>
    </subcellularLocation>
</comment>
<evidence type="ECO:0000313" key="8">
    <source>
        <dbReference type="EMBL" id="MDM5271715.1"/>
    </source>
</evidence>
<gene>
    <name evidence="8" type="ORF">PGH07_05970</name>
</gene>
<dbReference type="RefSeq" id="WP_289413421.1">
    <property type="nucleotide sequence ID" value="NZ_JAQIBD010000002.1"/>
</dbReference>
<feature type="transmembrane region" description="Helical" evidence="7">
    <location>
        <begin position="276"/>
        <end position="295"/>
    </location>
</feature>
<dbReference type="NCBIfam" id="NF033936">
    <property type="entry name" value="CuZnOut_SO0444"/>
    <property type="match status" value="1"/>
</dbReference>
<feature type="transmembrane region" description="Helical" evidence="7">
    <location>
        <begin position="182"/>
        <end position="201"/>
    </location>
</feature>
<dbReference type="InterPro" id="IPR052923">
    <property type="entry name" value="UPF0718"/>
</dbReference>
<evidence type="ECO:0000256" key="6">
    <source>
        <dbReference type="ARBA" id="ARBA00023136"/>
    </source>
</evidence>
<keyword evidence="4 7" id="KW-0812">Transmembrane</keyword>
<keyword evidence="6 7" id="KW-0472">Membrane</keyword>
<feature type="transmembrane region" description="Helical" evidence="7">
    <location>
        <begin position="108"/>
        <end position="131"/>
    </location>
</feature>
<dbReference type="EMBL" id="JAQIBD010000002">
    <property type="protein sequence ID" value="MDM5271715.1"/>
    <property type="molecule type" value="Genomic_DNA"/>
</dbReference>
<comment type="caution">
    <text evidence="8">The sequence shown here is derived from an EMBL/GenBank/DDBJ whole genome shotgun (WGS) entry which is preliminary data.</text>
</comment>
<accession>A0ABT7QY04</accession>
<evidence type="ECO:0000256" key="2">
    <source>
        <dbReference type="ARBA" id="ARBA00006386"/>
    </source>
</evidence>
<evidence type="ECO:0000256" key="7">
    <source>
        <dbReference type="SAM" id="Phobius"/>
    </source>
</evidence>
<feature type="transmembrane region" description="Helical" evidence="7">
    <location>
        <begin position="315"/>
        <end position="334"/>
    </location>
</feature>
<dbReference type="Proteomes" id="UP001169069">
    <property type="component" value="Unassembled WGS sequence"/>
</dbReference>
<dbReference type="PANTHER" id="PTHR34184:SF4">
    <property type="entry name" value="UPF0718 PROTEIN YCGR"/>
    <property type="match status" value="1"/>
</dbReference>